<dbReference type="Pfam" id="PF25954">
    <property type="entry name" value="Beta-barrel_RND_2"/>
    <property type="match status" value="1"/>
</dbReference>
<dbReference type="NCBIfam" id="TIGR01730">
    <property type="entry name" value="RND_mfp"/>
    <property type="match status" value="1"/>
</dbReference>
<dbReference type="InterPro" id="IPR058647">
    <property type="entry name" value="BSH_CzcB-like"/>
</dbReference>
<evidence type="ECO:0000256" key="1">
    <source>
        <dbReference type="ARBA" id="ARBA00009477"/>
    </source>
</evidence>
<evidence type="ECO:0000313" key="6">
    <source>
        <dbReference type="Proteomes" id="UP000185657"/>
    </source>
</evidence>
<dbReference type="InterPro" id="IPR006143">
    <property type="entry name" value="RND_pump_MFP"/>
</dbReference>
<dbReference type="Gene3D" id="2.40.420.20">
    <property type="match status" value="1"/>
</dbReference>
<dbReference type="PANTHER" id="PTHR30469:SF15">
    <property type="entry name" value="HLYD FAMILY OF SECRETION PROTEINS"/>
    <property type="match status" value="1"/>
</dbReference>
<evidence type="ECO:0000313" key="7">
    <source>
        <dbReference type="Proteomes" id="UP000185680"/>
    </source>
</evidence>
<feature type="domain" description="CusB-like beta-barrel" evidence="2">
    <location>
        <begin position="229"/>
        <end position="299"/>
    </location>
</feature>
<reference evidence="5 6" key="1">
    <citation type="submission" date="2016-02" db="EMBL/GenBank/DDBJ databases">
        <title>Draft genome sequence of Hydrogenophaga sp. LPB0072.</title>
        <authorList>
            <person name="Shin S.-K."/>
            <person name="Yi H."/>
        </authorList>
    </citation>
    <scope>NUCLEOTIDE SEQUENCE [LARGE SCALE GENOMIC DNA]</scope>
    <source>
        <strain evidence="5 6">LPB0072</strain>
    </source>
</reference>
<dbReference type="AlphaFoldDB" id="A0A162P8H5"/>
<keyword evidence="6" id="KW-1185">Reference proteome</keyword>
<sequence>MSKIRSSWLKWLLVAALAVALALGVARALNKRKTTQAEAQAAAVALQQAAVFQLAPSDVVTVRTQRLSQAVGVSGSINAMQSALIKAKTPGEVSGLSKREGENVVAGEVLARIDSTEAQARVRQAEQQAAAALAQKGIAQRAQDNNQSLVQKGFISSTALETSSANLAAAQANHQAALAALDIARKSLGDTTLRSPLAGQISARMVQNGERVSIDARIFEVLDLSAFELEAALAPVDAASIKAGQTAQLKIEGLTTPVNAEVTRINPNVQAGSRSVMVYLRVPSADGMRQGLFAQGQVVTGELEGLAVPLSSVRNDKPKPYVQLVREGKIAYVNVSLSRQALLDGEPMLLIDESPQGLKAGDAVLRAQAGAIREGTAVQLASAQASN</sequence>
<dbReference type="EMBL" id="CP017476">
    <property type="protein sequence ID" value="AOW12399.1"/>
    <property type="molecule type" value="Genomic_DNA"/>
</dbReference>
<dbReference type="GO" id="GO:1990281">
    <property type="term" value="C:efflux pump complex"/>
    <property type="evidence" value="ECO:0007669"/>
    <property type="project" value="TreeGrafter"/>
</dbReference>
<accession>A0A162P8H5</accession>
<dbReference type="RefSeq" id="WP_066088581.1">
    <property type="nucleotide sequence ID" value="NZ_CP017476.1"/>
</dbReference>
<dbReference type="Pfam" id="PF25973">
    <property type="entry name" value="BSH_CzcB"/>
    <property type="match status" value="1"/>
</dbReference>
<dbReference type="KEGG" id="hyl:LPB072_05560"/>
<dbReference type="Gene3D" id="1.10.287.470">
    <property type="entry name" value="Helix hairpin bin"/>
    <property type="match status" value="1"/>
</dbReference>
<proteinExistence type="inferred from homology"/>
<dbReference type="EMBL" id="LVWD01000008">
    <property type="protein sequence ID" value="OAD42450.1"/>
    <property type="molecule type" value="Genomic_DNA"/>
</dbReference>
<evidence type="ECO:0000313" key="5">
    <source>
        <dbReference type="EMBL" id="OAD42450.1"/>
    </source>
</evidence>
<dbReference type="InterPro" id="IPR058792">
    <property type="entry name" value="Beta-barrel_RND_2"/>
</dbReference>
<dbReference type="PANTHER" id="PTHR30469">
    <property type="entry name" value="MULTIDRUG RESISTANCE PROTEIN MDTA"/>
    <property type="match status" value="1"/>
</dbReference>
<protein>
    <submittedName>
        <fullName evidence="4">Uncharacterized protein</fullName>
    </submittedName>
</protein>
<reference evidence="4 7" key="2">
    <citation type="submission" date="2016-10" db="EMBL/GenBank/DDBJ databases">
        <title>Hydorgenophaga sp. LPB0072 isolated from gastropod.</title>
        <authorList>
            <person name="Kim E."/>
            <person name="Yi H."/>
        </authorList>
    </citation>
    <scope>NUCLEOTIDE SEQUENCE [LARGE SCALE GENOMIC DNA]</scope>
    <source>
        <strain evidence="4 7">LPB0072</strain>
    </source>
</reference>
<comment type="similarity">
    <text evidence="1">Belongs to the membrane fusion protein (MFP) (TC 8.A.1) family.</text>
</comment>
<dbReference type="STRING" id="1763535.LPB072_05560"/>
<dbReference type="Gene3D" id="2.40.30.170">
    <property type="match status" value="1"/>
</dbReference>
<dbReference type="GO" id="GO:0015562">
    <property type="term" value="F:efflux transmembrane transporter activity"/>
    <property type="evidence" value="ECO:0007669"/>
    <property type="project" value="TreeGrafter"/>
</dbReference>
<evidence type="ECO:0000259" key="3">
    <source>
        <dbReference type="Pfam" id="PF25973"/>
    </source>
</evidence>
<dbReference type="SUPFAM" id="SSF111369">
    <property type="entry name" value="HlyD-like secretion proteins"/>
    <property type="match status" value="1"/>
</dbReference>
<dbReference type="Proteomes" id="UP000185680">
    <property type="component" value="Chromosome"/>
</dbReference>
<gene>
    <name evidence="4" type="ORF">LPB072_05560</name>
    <name evidence="5" type="ORF">LPB72_08140</name>
</gene>
<dbReference type="Gene3D" id="2.40.50.100">
    <property type="match status" value="1"/>
</dbReference>
<evidence type="ECO:0000259" key="2">
    <source>
        <dbReference type="Pfam" id="PF25954"/>
    </source>
</evidence>
<dbReference type="Proteomes" id="UP000185657">
    <property type="component" value="Unassembled WGS sequence"/>
</dbReference>
<feature type="domain" description="CzcB-like barrel-sandwich hybrid" evidence="3">
    <location>
        <begin position="83"/>
        <end position="223"/>
    </location>
</feature>
<name>A0A162P8H5_9BURK</name>
<dbReference type="OrthoDB" id="5502471at2"/>
<organism evidence="4 7">
    <name type="scientific">Hydrogenophaga crassostreae</name>
    <dbReference type="NCBI Taxonomy" id="1763535"/>
    <lineage>
        <taxon>Bacteria</taxon>
        <taxon>Pseudomonadati</taxon>
        <taxon>Pseudomonadota</taxon>
        <taxon>Betaproteobacteria</taxon>
        <taxon>Burkholderiales</taxon>
        <taxon>Comamonadaceae</taxon>
        <taxon>Hydrogenophaga</taxon>
    </lineage>
</organism>
<evidence type="ECO:0000313" key="4">
    <source>
        <dbReference type="EMBL" id="AOW12399.1"/>
    </source>
</evidence>